<evidence type="ECO:0000256" key="9">
    <source>
        <dbReference type="ARBA" id="ARBA00022989"/>
    </source>
</evidence>
<keyword evidence="12 15" id="KW-0472">Membrane</keyword>
<evidence type="ECO:0000256" key="13">
    <source>
        <dbReference type="ARBA" id="ARBA00023303"/>
    </source>
</evidence>
<dbReference type="InterPro" id="IPR006769">
    <property type="entry name" value="MCU_C"/>
</dbReference>
<dbReference type="GO" id="GO:1990246">
    <property type="term" value="C:uniplex complex"/>
    <property type="evidence" value="ECO:0007669"/>
    <property type="project" value="TreeGrafter"/>
</dbReference>
<dbReference type="GO" id="GO:0051560">
    <property type="term" value="P:mitochondrial calcium ion homeostasis"/>
    <property type="evidence" value="ECO:0007669"/>
    <property type="project" value="UniProtKB-UniRule"/>
</dbReference>
<protein>
    <recommendedName>
        <fullName evidence="15">Calcium uniporter protein</fullName>
    </recommendedName>
</protein>
<evidence type="ECO:0000256" key="12">
    <source>
        <dbReference type="ARBA" id="ARBA00023136"/>
    </source>
</evidence>
<comment type="similarity">
    <text evidence="2 15">Belongs to the MCU (TC 1.A.77) family.</text>
</comment>
<keyword evidence="13 15" id="KW-0407">Ion channel</keyword>
<evidence type="ECO:0000256" key="10">
    <source>
        <dbReference type="ARBA" id="ARBA00023065"/>
    </source>
</evidence>
<comment type="function">
    <text evidence="15">Mitochondrial inner membrane calcium uniporter that mediates calcium uptake into mitochondria. Mitochondrial calcium homeostasis plays key roles in cellular physiology and regulates cell bioenergetics, cytoplasmic calcium signals and activation of cell death pathways.</text>
</comment>
<keyword evidence="8 15" id="KW-0106">Calcium</keyword>
<dbReference type="Pfam" id="PF04678">
    <property type="entry name" value="MCU"/>
    <property type="match status" value="1"/>
</dbReference>
<keyword evidence="9 15" id="KW-1133">Transmembrane helix</keyword>
<comment type="caution">
    <text evidence="16">The sequence shown here is derived from an EMBL/GenBank/DDBJ whole genome shotgun (WGS) entry which is preliminary data.</text>
</comment>
<dbReference type="AlphaFoldDB" id="A0A6S7GTY5"/>
<evidence type="ECO:0000256" key="8">
    <source>
        <dbReference type="ARBA" id="ARBA00022837"/>
    </source>
</evidence>
<comment type="subcellular location">
    <subcellularLocation>
        <location evidence="1 15">Mitochondrion inner membrane</location>
        <topology evidence="1 15">Multi-pass membrane protein</topology>
    </subcellularLocation>
</comment>
<dbReference type="GO" id="GO:0015292">
    <property type="term" value="F:uniporter activity"/>
    <property type="evidence" value="ECO:0007669"/>
    <property type="project" value="UniProtKB-UniRule"/>
</dbReference>
<evidence type="ECO:0000256" key="4">
    <source>
        <dbReference type="ARBA" id="ARBA00022568"/>
    </source>
</evidence>
<comment type="domain">
    <text evidence="15">The selectivity filter, in which calcium ions are arranged in single file, is composed of two acidic rings separated by one helical turn along the central axis of the channel pore.</text>
</comment>
<dbReference type="OrthoDB" id="278338at2759"/>
<keyword evidence="17" id="KW-1185">Reference proteome</keyword>
<keyword evidence="7 15" id="KW-0999">Mitochondrion inner membrane</keyword>
<dbReference type="PANTHER" id="PTHR13462:SF10">
    <property type="entry name" value="CALCIUM UNIPORTER PROTEIN, MITOCHONDRIAL"/>
    <property type="match status" value="1"/>
</dbReference>
<gene>
    <name evidence="16" type="ORF">PACLA_8A006419</name>
</gene>
<keyword evidence="5 15" id="KW-0107">Calcium channel</keyword>
<keyword evidence="10 15" id="KW-0406">Ion transport</keyword>
<dbReference type="InterPro" id="IPR039055">
    <property type="entry name" value="MCU_fam"/>
</dbReference>
<dbReference type="PANTHER" id="PTHR13462">
    <property type="entry name" value="CALCIUM UNIPORTER PROTEIN, MITOCHONDRIAL"/>
    <property type="match status" value="1"/>
</dbReference>
<keyword evidence="3 15" id="KW-0813">Transport</keyword>
<organism evidence="16 17">
    <name type="scientific">Paramuricea clavata</name>
    <name type="common">Red gorgonian</name>
    <name type="synonym">Violescent sea-whip</name>
    <dbReference type="NCBI Taxonomy" id="317549"/>
    <lineage>
        <taxon>Eukaryota</taxon>
        <taxon>Metazoa</taxon>
        <taxon>Cnidaria</taxon>
        <taxon>Anthozoa</taxon>
        <taxon>Octocorallia</taxon>
        <taxon>Malacalcyonacea</taxon>
        <taxon>Plexauridae</taxon>
        <taxon>Paramuricea</taxon>
    </lineage>
</organism>
<evidence type="ECO:0000256" key="15">
    <source>
        <dbReference type="RuleBase" id="RU367035"/>
    </source>
</evidence>
<keyword evidence="4 15" id="KW-0109">Calcium transport</keyword>
<comment type="catalytic activity">
    <reaction evidence="14">
        <text>Ca(2+)(in) = Ca(2+)(out)</text>
        <dbReference type="Rhea" id="RHEA:29671"/>
        <dbReference type="ChEBI" id="CHEBI:29108"/>
    </reaction>
</comment>
<evidence type="ECO:0000256" key="7">
    <source>
        <dbReference type="ARBA" id="ARBA00022792"/>
    </source>
</evidence>
<evidence type="ECO:0000313" key="17">
    <source>
        <dbReference type="Proteomes" id="UP001152795"/>
    </source>
</evidence>
<evidence type="ECO:0000256" key="6">
    <source>
        <dbReference type="ARBA" id="ARBA00022692"/>
    </source>
</evidence>
<accession>A0A6S7GTY5</accession>
<evidence type="ECO:0000256" key="2">
    <source>
        <dbReference type="ARBA" id="ARBA00005653"/>
    </source>
</evidence>
<dbReference type="Proteomes" id="UP001152795">
    <property type="component" value="Unassembled WGS sequence"/>
</dbReference>
<dbReference type="GO" id="GO:0036444">
    <property type="term" value="P:calcium import into the mitochondrion"/>
    <property type="evidence" value="ECO:0007669"/>
    <property type="project" value="TreeGrafter"/>
</dbReference>
<evidence type="ECO:0000256" key="3">
    <source>
        <dbReference type="ARBA" id="ARBA00022448"/>
    </source>
</evidence>
<evidence type="ECO:0000256" key="11">
    <source>
        <dbReference type="ARBA" id="ARBA00023128"/>
    </source>
</evidence>
<evidence type="ECO:0000313" key="16">
    <source>
        <dbReference type="EMBL" id="CAB3993502.1"/>
    </source>
</evidence>
<feature type="transmembrane region" description="Helical" evidence="15">
    <location>
        <begin position="230"/>
        <end position="248"/>
    </location>
</feature>
<evidence type="ECO:0000256" key="5">
    <source>
        <dbReference type="ARBA" id="ARBA00022673"/>
    </source>
</evidence>
<dbReference type="GO" id="GO:0005262">
    <property type="term" value="F:calcium channel activity"/>
    <property type="evidence" value="ECO:0007669"/>
    <property type="project" value="UniProtKB-UniRule"/>
</dbReference>
<sequence>MLAAVFMRRILFKQPLKYAITNGLIAGRPCFSTTTSRLADLNVELKRGHPVISIPLPTTNETCEFTLYDAHSVKSFIESIKEEDDGIKEALIHSMDGNRVAQTTRLSVLLTEGFKLKINDELHTVHPSSEVNVAIQENSLENVRDLVEKLYASLDVGNTKTGTDEQLLEELEKIHTELEPLEIQRQQLEKGAETRSNVFVWGGLAFMAVQFGFLARLTWWEYSWDIMEPVTYFVTYATSMACYAYFVLTRQEYMYPEARNRQFLISFHKKAKRHGFDIEKYNSLREAIAKIEAQLEERHQLIKSSDE</sequence>
<keyword evidence="11 15" id="KW-0496">Mitochondrion</keyword>
<proteinExistence type="inferred from homology"/>
<evidence type="ECO:0000256" key="1">
    <source>
        <dbReference type="ARBA" id="ARBA00004448"/>
    </source>
</evidence>
<evidence type="ECO:0000256" key="14">
    <source>
        <dbReference type="ARBA" id="ARBA00036634"/>
    </source>
</evidence>
<reference evidence="16" key="1">
    <citation type="submission" date="2020-04" db="EMBL/GenBank/DDBJ databases">
        <authorList>
            <person name="Alioto T."/>
            <person name="Alioto T."/>
            <person name="Gomez Garrido J."/>
        </authorList>
    </citation>
    <scope>NUCLEOTIDE SEQUENCE</scope>
    <source>
        <strain evidence="16">A484AB</strain>
    </source>
</reference>
<feature type="transmembrane region" description="Helical" evidence="15">
    <location>
        <begin position="198"/>
        <end position="218"/>
    </location>
</feature>
<name>A0A6S7GTY5_PARCT</name>
<dbReference type="EMBL" id="CACRXK020002271">
    <property type="protein sequence ID" value="CAB3993502.1"/>
    <property type="molecule type" value="Genomic_DNA"/>
</dbReference>
<keyword evidence="6 15" id="KW-0812">Transmembrane</keyword>